<name>G0MI65_CAEBE</name>
<sequence>METIESGKSESSTRFEEVCDLLPFPFNELPWHLQHLVVRRMEAADQTKTSFLSEDARVMVKKCKLKAKYFEIVIGHTIRIGIVSETNEKVVVEIFKKSSQRIEGVEVKSPIQAKIGSNWCLHKQELRPKVNYPTVEHYILHCFSIFTHENVAVVVEQRNYFFSVGRVERLIKTMNPTDNFSWTASLFAQRKLETENFNRIITMRRNIFTRGEELREILSLKSNCITLGEVSKHNSFAGLKFQDFDNLDTYGLRVFGSKWSIVYWNLFLGKWFFFLLPRLEKVYVWFDVDADTWRFRDTLIRGVLPAMISSEEIEEHTVKLIGGTNVSIIRGFVVKIKRDDGIVAEITTMTSPELGRGFAFKVLEQDE</sequence>
<organism evidence="2">
    <name type="scientific">Caenorhabditis brenneri</name>
    <name type="common">Nematode worm</name>
    <dbReference type="NCBI Taxonomy" id="135651"/>
    <lineage>
        <taxon>Eukaryota</taxon>
        <taxon>Metazoa</taxon>
        <taxon>Ecdysozoa</taxon>
        <taxon>Nematoda</taxon>
        <taxon>Chromadorea</taxon>
        <taxon>Rhabditida</taxon>
        <taxon>Rhabditina</taxon>
        <taxon>Rhabditomorpha</taxon>
        <taxon>Rhabditoidea</taxon>
        <taxon>Rhabditidae</taxon>
        <taxon>Peloderinae</taxon>
        <taxon>Caenorhabditis</taxon>
    </lineage>
</organism>
<dbReference type="Proteomes" id="UP000008068">
    <property type="component" value="Unassembled WGS sequence"/>
</dbReference>
<keyword evidence="2" id="KW-1185">Reference proteome</keyword>
<dbReference type="AlphaFoldDB" id="G0MI65"/>
<dbReference type="HOGENOM" id="CLU_754844_0_0_1"/>
<dbReference type="InParanoid" id="G0MI65"/>
<dbReference type="PANTHER" id="PTHR22899:SF0">
    <property type="entry name" value="F-BOX ASSOCIATED DOMAIN-CONTAINING PROTEIN-RELATED"/>
    <property type="match status" value="1"/>
</dbReference>
<accession>G0MI65</accession>
<dbReference type="PANTHER" id="PTHR22899">
    <property type="entry name" value="CYCLIN-RELATED F-BOX FAMILY"/>
    <property type="match status" value="1"/>
</dbReference>
<reference evidence="2" key="1">
    <citation type="submission" date="2011-07" db="EMBL/GenBank/DDBJ databases">
        <authorList>
            <consortium name="Caenorhabditis brenneri Sequencing and Analysis Consortium"/>
            <person name="Wilson R.K."/>
        </authorList>
    </citation>
    <scope>NUCLEOTIDE SEQUENCE [LARGE SCALE GENOMIC DNA]</scope>
    <source>
        <strain evidence="2">PB2801</strain>
    </source>
</reference>
<dbReference type="InterPro" id="IPR053222">
    <property type="entry name" value="Zygotic_Embryogenesis-Asso"/>
</dbReference>
<evidence type="ECO:0008006" key="3">
    <source>
        <dbReference type="Google" id="ProtNLM"/>
    </source>
</evidence>
<gene>
    <name evidence="1" type="ORF">CAEBREN_01163</name>
</gene>
<evidence type="ECO:0000313" key="1">
    <source>
        <dbReference type="EMBL" id="EGT59557.1"/>
    </source>
</evidence>
<proteinExistence type="predicted"/>
<dbReference type="EMBL" id="GL379795">
    <property type="protein sequence ID" value="EGT59557.1"/>
    <property type="molecule type" value="Genomic_DNA"/>
</dbReference>
<protein>
    <recommendedName>
        <fullName evidence="3">F-box domain-containing protein</fullName>
    </recommendedName>
</protein>
<evidence type="ECO:0000313" key="2">
    <source>
        <dbReference type="Proteomes" id="UP000008068"/>
    </source>
</evidence>